<protein>
    <submittedName>
        <fullName evidence="2">Uncharacterized protein</fullName>
    </submittedName>
</protein>
<dbReference type="Proteomes" id="UP001189429">
    <property type="component" value="Unassembled WGS sequence"/>
</dbReference>
<proteinExistence type="predicted"/>
<name>A0ABN9YE72_9DINO</name>
<keyword evidence="1" id="KW-1133">Transmembrane helix</keyword>
<keyword evidence="1" id="KW-0812">Transmembrane</keyword>
<feature type="transmembrane region" description="Helical" evidence="1">
    <location>
        <begin position="66"/>
        <end position="92"/>
    </location>
</feature>
<evidence type="ECO:0000313" key="3">
    <source>
        <dbReference type="Proteomes" id="UP001189429"/>
    </source>
</evidence>
<reference evidence="2" key="1">
    <citation type="submission" date="2023-10" db="EMBL/GenBank/DDBJ databases">
        <authorList>
            <person name="Chen Y."/>
            <person name="Shah S."/>
            <person name="Dougan E. K."/>
            <person name="Thang M."/>
            <person name="Chan C."/>
        </authorList>
    </citation>
    <scope>NUCLEOTIDE SEQUENCE [LARGE SCALE GENOMIC DNA]</scope>
</reference>
<sequence length="189" mass="20688">MECWDSLRSVFHLAEADPRSVYYVLQALSYLAVYSAVLVGSGVSLWRLGSTLSNCALRPTLVPHRLFFFVLRHLGYPSGCLLIPSFLLAAAYPECFGARLLAAVCATTFHLSDCSRTGAHNGYLMLWNVWAFCVLPVRLSLGLAFGAATWFILSSGLSKLWVGGAGWCYPETMREGQTAAQAHMFGGPR</sequence>
<comment type="caution">
    <text evidence="2">The sequence shown here is derived from an EMBL/GenBank/DDBJ whole genome shotgun (WGS) entry which is preliminary data.</text>
</comment>
<keyword evidence="1" id="KW-0472">Membrane</keyword>
<organism evidence="2 3">
    <name type="scientific">Prorocentrum cordatum</name>
    <dbReference type="NCBI Taxonomy" id="2364126"/>
    <lineage>
        <taxon>Eukaryota</taxon>
        <taxon>Sar</taxon>
        <taxon>Alveolata</taxon>
        <taxon>Dinophyceae</taxon>
        <taxon>Prorocentrales</taxon>
        <taxon>Prorocentraceae</taxon>
        <taxon>Prorocentrum</taxon>
    </lineage>
</organism>
<dbReference type="EMBL" id="CAUYUJ010022118">
    <property type="protein sequence ID" value="CAK0909045.1"/>
    <property type="molecule type" value="Genomic_DNA"/>
</dbReference>
<gene>
    <name evidence="2" type="ORF">PCOR1329_LOCUS83558</name>
</gene>
<feature type="transmembrane region" description="Helical" evidence="1">
    <location>
        <begin position="129"/>
        <end position="153"/>
    </location>
</feature>
<evidence type="ECO:0000313" key="2">
    <source>
        <dbReference type="EMBL" id="CAK0909045.1"/>
    </source>
</evidence>
<accession>A0ABN9YE72</accession>
<feature type="transmembrane region" description="Helical" evidence="1">
    <location>
        <begin position="20"/>
        <end position="46"/>
    </location>
</feature>
<evidence type="ECO:0000256" key="1">
    <source>
        <dbReference type="SAM" id="Phobius"/>
    </source>
</evidence>
<keyword evidence="3" id="KW-1185">Reference proteome</keyword>